<sequence>MSNHKRYSHLTLETLERTSKIKKVEFILRLIENKYTKNLFLENLESDGIKSIWASTAHIFEEDSITLEEIAMLCKAFTFLDKSEMEAANRDNNLIKNIKRVFSKSNQDSSQKDLFELITFGNQAILN</sequence>
<gene>
    <name evidence="1" type="ORF">BpHYR1_020201</name>
</gene>
<proteinExistence type="predicted"/>
<comment type="caution">
    <text evidence="1">The sequence shown here is derived from an EMBL/GenBank/DDBJ whole genome shotgun (WGS) entry which is preliminary data.</text>
</comment>
<keyword evidence="2" id="KW-1185">Reference proteome</keyword>
<dbReference type="EMBL" id="REGN01006495">
    <property type="protein sequence ID" value="RNA09274.1"/>
    <property type="molecule type" value="Genomic_DNA"/>
</dbReference>
<reference evidence="1 2" key="1">
    <citation type="journal article" date="2018" name="Sci. Rep.">
        <title>Genomic signatures of local adaptation to the degree of environmental predictability in rotifers.</title>
        <authorList>
            <person name="Franch-Gras L."/>
            <person name="Hahn C."/>
            <person name="Garcia-Roger E.M."/>
            <person name="Carmona M.J."/>
            <person name="Serra M."/>
            <person name="Gomez A."/>
        </authorList>
    </citation>
    <scope>NUCLEOTIDE SEQUENCE [LARGE SCALE GENOMIC DNA]</scope>
    <source>
        <strain evidence="1">HYR1</strain>
    </source>
</reference>
<dbReference type="AlphaFoldDB" id="A0A3M7QDK9"/>
<dbReference type="Proteomes" id="UP000276133">
    <property type="component" value="Unassembled WGS sequence"/>
</dbReference>
<organism evidence="1 2">
    <name type="scientific">Brachionus plicatilis</name>
    <name type="common">Marine rotifer</name>
    <name type="synonym">Brachionus muelleri</name>
    <dbReference type="NCBI Taxonomy" id="10195"/>
    <lineage>
        <taxon>Eukaryota</taxon>
        <taxon>Metazoa</taxon>
        <taxon>Spiralia</taxon>
        <taxon>Gnathifera</taxon>
        <taxon>Rotifera</taxon>
        <taxon>Eurotatoria</taxon>
        <taxon>Monogononta</taxon>
        <taxon>Pseudotrocha</taxon>
        <taxon>Ploima</taxon>
        <taxon>Brachionidae</taxon>
        <taxon>Brachionus</taxon>
    </lineage>
</organism>
<protein>
    <submittedName>
        <fullName evidence="1">Uncharacterized protein</fullName>
    </submittedName>
</protein>
<accession>A0A3M7QDK9</accession>
<evidence type="ECO:0000313" key="2">
    <source>
        <dbReference type="Proteomes" id="UP000276133"/>
    </source>
</evidence>
<name>A0A3M7QDK9_BRAPC</name>
<evidence type="ECO:0000313" key="1">
    <source>
        <dbReference type="EMBL" id="RNA09274.1"/>
    </source>
</evidence>
<dbReference type="OrthoDB" id="10633194at2759"/>